<dbReference type="RefSeq" id="WP_111063387.1">
    <property type="nucleotide sequence ID" value="NZ_JBHUCU010000007.1"/>
</dbReference>
<comment type="caution">
    <text evidence="2">The sequence shown here is derived from an EMBL/GenBank/DDBJ whole genome shotgun (WGS) entry which is preliminary data.</text>
</comment>
<reference evidence="2 3" key="1">
    <citation type="submission" date="2018-06" db="EMBL/GenBank/DDBJ databases">
        <title>The draft genome sequence of Crocinitomix sp. SM1701.</title>
        <authorList>
            <person name="Zhang X."/>
        </authorList>
    </citation>
    <scope>NUCLEOTIDE SEQUENCE [LARGE SCALE GENOMIC DNA]</scope>
    <source>
        <strain evidence="2 3">SM1701</strain>
    </source>
</reference>
<dbReference type="AlphaFoldDB" id="A0A2W1NQ73"/>
<keyword evidence="1" id="KW-0732">Signal</keyword>
<feature type="signal peptide" evidence="1">
    <location>
        <begin position="1"/>
        <end position="23"/>
    </location>
</feature>
<dbReference type="EMBL" id="QKSB01000006">
    <property type="protein sequence ID" value="PZE16778.1"/>
    <property type="molecule type" value="Genomic_DNA"/>
</dbReference>
<sequence length="1049" mass="113143">MIKSIKNLMLSLFLVAFSTPLFASHVQGGNISYKCTGNPNEFIITLIVYRDCSGVAVQPTYALDVFNDCGLTVPNIIVNLVGELQVSQLCPGAVGNSPCYGGTGTEEGTIMYEFNAVVTLPGLCDAWTFGWGACNRNTVENLVGNPCFYVETKLFSATQACNNSVTINNPQPTPYVCVNQGVNYDYGVQEQDGDSLFFELVAALADNGDTISYNSPYTPTSPVPNIFINSETGAINFNSPIAGNFVIAIKVTEYNKCGELVGQTIHDMQFVIDDQCVNNAPYQIADPSAPVGTTAGIYNFNNFGTGATLLPGNKIDMCVSDRFCFDIAFTDNDLDNIDITSNINDFLPGATITQASSSPNAVATICWEFQQGYTGNLISINANDGQCPIPGIVSRVVELKIPPALFPGLDDTITFCGDEGVINFNDYLGPVFDNNGVWHNGNSQIITGLADVDTITPGVYFHIVYPDTSVNSCVDPPACVVADSAYLTINVSNLQVADHVYVDESCQNQFDGSSTVGPITGNAGPFTVLWSAPNTQALGNHDTIVNNGGIATYGNLFDDTPGLWNVLVTDQIGCTWTENFEINQGFLQFTQEEINNPQCFGFSNGSINLSATTTGGQTVTFVFTDAQGNVVPGSTGNAANNLSAGVYTVTATTANGCLVEKNYQLFDPAKITANFTYTMPLCNGLSTGKLKATNIFNQKGDIDDVFFAWAPAPAGHNGFGVDSLMNLPAGAYSLVFTEDGCSNDTTIYITEPDPLQVLIDTALIKKTYCRTAAYQNGNGVVSASTAGPGYNGTGTPTYLWENLANGDESTFTTFVVKVPGYCAFTATDENGCISSDTVFVDSLNPIADFTIVSDEFYDATIYEGTEDVKIKITNTSQNFAQVGNPLSDTIFQWNLFSNNPDGNQWFFTYRLEDKVDTTYKGINLNEPTDYEICLVAKNFNDCVDTTCRIVKVHKEFVFEMPNVFTPGAYPNNEFFFPAAGVSVFSATLLNRYGIPVYEFDNITDTWDGTNYKNDKPCADGVYFYTYTGETTNGTPIEGNGNVTLINAKK</sequence>
<evidence type="ECO:0000256" key="1">
    <source>
        <dbReference type="SAM" id="SignalP"/>
    </source>
</evidence>
<evidence type="ECO:0000313" key="2">
    <source>
        <dbReference type="EMBL" id="PZE16778.1"/>
    </source>
</evidence>
<proteinExistence type="predicted"/>
<evidence type="ECO:0000313" key="3">
    <source>
        <dbReference type="Proteomes" id="UP000249248"/>
    </source>
</evidence>
<accession>A0A2W1NQ73</accession>
<keyword evidence="3" id="KW-1185">Reference proteome</keyword>
<organism evidence="2 3">
    <name type="scientific">Putridiphycobacter roseus</name>
    <dbReference type="NCBI Taxonomy" id="2219161"/>
    <lineage>
        <taxon>Bacteria</taxon>
        <taxon>Pseudomonadati</taxon>
        <taxon>Bacteroidota</taxon>
        <taxon>Flavobacteriia</taxon>
        <taxon>Flavobacteriales</taxon>
        <taxon>Crocinitomicaceae</taxon>
        <taxon>Putridiphycobacter</taxon>
    </lineage>
</organism>
<gene>
    <name evidence="2" type="ORF">DNU06_10990</name>
</gene>
<feature type="chain" id="PRO_5016089437" evidence="1">
    <location>
        <begin position="24"/>
        <end position="1049"/>
    </location>
</feature>
<protein>
    <submittedName>
        <fullName evidence="2">Uncharacterized protein</fullName>
    </submittedName>
</protein>
<name>A0A2W1NQ73_9FLAO</name>
<dbReference type="Pfam" id="PF13585">
    <property type="entry name" value="CHU_C"/>
    <property type="match status" value="1"/>
</dbReference>
<dbReference type="OrthoDB" id="9805017at2"/>
<dbReference type="Proteomes" id="UP000249248">
    <property type="component" value="Unassembled WGS sequence"/>
</dbReference>